<dbReference type="InterPro" id="IPR040503">
    <property type="entry name" value="TRHO_N"/>
</dbReference>
<accession>K6G850</accession>
<protein>
    <recommendedName>
        <fullName evidence="1">tRNA uridine(34) hydroxylase</fullName>
        <ecNumber evidence="1">1.14.-.-</ecNumber>
    </recommendedName>
    <alternativeName>
        <fullName evidence="1">tRNA hydroxylation protein O</fullName>
    </alternativeName>
</protein>
<dbReference type="GO" id="GO:0006400">
    <property type="term" value="P:tRNA modification"/>
    <property type="evidence" value="ECO:0007669"/>
    <property type="project" value="UniProtKB-UniRule"/>
</dbReference>
<dbReference type="InterPro" id="IPR020936">
    <property type="entry name" value="TrhO"/>
</dbReference>
<evidence type="ECO:0000256" key="2">
    <source>
        <dbReference type="SAM" id="MobiDB-lite"/>
    </source>
</evidence>
<comment type="similarity">
    <text evidence="1">Belongs to the TrhO family.</text>
</comment>
<feature type="region of interest" description="Disordered" evidence="2">
    <location>
        <begin position="284"/>
        <end position="312"/>
    </location>
</feature>
<evidence type="ECO:0000313" key="5">
    <source>
        <dbReference type="Proteomes" id="UP000010310"/>
    </source>
</evidence>
<comment type="catalytic activity">
    <reaction evidence="1">
        <text>uridine(34) in tRNA + AH2 + O2 = 5-hydroxyuridine(34) in tRNA + A + H2O</text>
        <dbReference type="Rhea" id="RHEA:64224"/>
        <dbReference type="Rhea" id="RHEA-COMP:11727"/>
        <dbReference type="Rhea" id="RHEA-COMP:13381"/>
        <dbReference type="ChEBI" id="CHEBI:13193"/>
        <dbReference type="ChEBI" id="CHEBI:15377"/>
        <dbReference type="ChEBI" id="CHEBI:15379"/>
        <dbReference type="ChEBI" id="CHEBI:17499"/>
        <dbReference type="ChEBI" id="CHEBI:65315"/>
        <dbReference type="ChEBI" id="CHEBI:136877"/>
    </reaction>
</comment>
<proteinExistence type="inferred from homology"/>
<dbReference type="EMBL" id="AMWX01000001">
    <property type="protein sequence ID" value="EKO37289.1"/>
    <property type="molecule type" value="Genomic_DNA"/>
</dbReference>
<dbReference type="STRING" id="1208365.B273_0360"/>
<organism evidence="4 5">
    <name type="scientific">SAR86 cluster bacterium SAR86E</name>
    <dbReference type="NCBI Taxonomy" id="1208365"/>
    <lineage>
        <taxon>Bacteria</taxon>
        <taxon>Pseudomonadati</taxon>
        <taxon>Pseudomonadota</taxon>
        <taxon>Gammaproteobacteria</taxon>
        <taxon>SAR86 cluster</taxon>
    </lineage>
</organism>
<dbReference type="Pfam" id="PF00581">
    <property type="entry name" value="Rhodanese"/>
    <property type="match status" value="1"/>
</dbReference>
<dbReference type="EC" id="1.14.-.-" evidence="1"/>
<dbReference type="SMART" id="SM00450">
    <property type="entry name" value="RHOD"/>
    <property type="match status" value="1"/>
</dbReference>
<dbReference type="InterPro" id="IPR036873">
    <property type="entry name" value="Rhodanese-like_dom_sf"/>
</dbReference>
<dbReference type="InterPro" id="IPR001763">
    <property type="entry name" value="Rhodanese-like_dom"/>
</dbReference>
<gene>
    <name evidence="1" type="primary">trhO</name>
    <name evidence="4" type="ORF">B273_0360</name>
</gene>
<evidence type="ECO:0000256" key="1">
    <source>
        <dbReference type="HAMAP-Rule" id="MF_00469"/>
    </source>
</evidence>
<sequence length="312" mass="35790">MKNQEYKIAAFYQFTPMVNLQELQSNLRKLLESLSVKGTILLATEGINGTVAGSNKSMDEFKLFLQKKKLLNESNFKISFASIEPFPRLKIKIKDEIVSIGNKKADPLAQVGDYVEPEDWNRLINRKDVLVIDTRNTYENAIGSFKNSIQPQTTNFREFPDWVNTLDKKVDKNTEIAMFCTGGIRCEKASSLMKQQGFKNVSHLRGGILNYIATVPEQESLWQGECFVFDDRVSVDHKLNVGSYDMCHGCRMPITDNDKQSKKFLRGISCPKCFDRKTADQKKRYADRQKQIDLAKSRNQKHLGSQFEVKHK</sequence>
<feature type="domain" description="Rhodanese" evidence="3">
    <location>
        <begin position="125"/>
        <end position="220"/>
    </location>
</feature>
<feature type="compositionally biased region" description="Basic and acidic residues" evidence="2">
    <location>
        <begin position="284"/>
        <end position="296"/>
    </location>
</feature>
<evidence type="ECO:0000313" key="4">
    <source>
        <dbReference type="EMBL" id="EKO37289.1"/>
    </source>
</evidence>
<dbReference type="AlphaFoldDB" id="K6G850"/>
<evidence type="ECO:0000259" key="3">
    <source>
        <dbReference type="PROSITE" id="PS50206"/>
    </source>
</evidence>
<keyword evidence="1" id="KW-0560">Oxidoreductase</keyword>
<keyword evidence="1" id="KW-0819">tRNA processing</keyword>
<name>K6G850_9GAMM</name>
<dbReference type="PROSITE" id="PS50206">
    <property type="entry name" value="RHODANESE_3"/>
    <property type="match status" value="1"/>
</dbReference>
<keyword evidence="5" id="KW-1185">Reference proteome</keyword>
<dbReference type="NCBIfam" id="NF001136">
    <property type="entry name" value="PRK00142.1-4"/>
    <property type="match status" value="1"/>
</dbReference>
<dbReference type="Gene3D" id="3.40.250.10">
    <property type="entry name" value="Rhodanese-like domain"/>
    <property type="match status" value="1"/>
</dbReference>
<dbReference type="HAMAP" id="MF_00469">
    <property type="entry name" value="TrhO"/>
    <property type="match status" value="1"/>
</dbReference>
<dbReference type="PANTHER" id="PTHR43268">
    <property type="entry name" value="THIOSULFATE SULFURTRANSFERASE/RHODANESE-LIKE DOMAIN-CONTAINING PROTEIN 2"/>
    <property type="match status" value="1"/>
</dbReference>
<dbReference type="CDD" id="cd01518">
    <property type="entry name" value="RHOD_YceA"/>
    <property type="match status" value="1"/>
</dbReference>
<reference evidence="4 5" key="1">
    <citation type="submission" date="2012-09" db="EMBL/GenBank/DDBJ databases">
        <authorList>
            <person name="Dupont C.L."/>
            <person name="Rusch D.B."/>
            <person name="Lombardo M.-J."/>
            <person name="Novotny M."/>
            <person name="Yee-Greenbaum J."/>
            <person name="Laskin R."/>
        </authorList>
    </citation>
    <scope>NUCLEOTIDE SEQUENCE [LARGE SCALE GENOMIC DNA]</scope>
    <source>
        <strain evidence="4">SAR86E</strain>
    </source>
</reference>
<dbReference type="PANTHER" id="PTHR43268:SF3">
    <property type="entry name" value="RHODANESE-LIKE DOMAIN-CONTAINING PROTEIN 7-RELATED"/>
    <property type="match status" value="1"/>
</dbReference>
<dbReference type="PATRIC" id="fig|1208365.4.peg.359"/>
<dbReference type="Proteomes" id="UP000010310">
    <property type="component" value="Unassembled WGS sequence"/>
</dbReference>
<dbReference type="SUPFAM" id="SSF52821">
    <property type="entry name" value="Rhodanese/Cell cycle control phosphatase"/>
    <property type="match status" value="1"/>
</dbReference>
<dbReference type="GO" id="GO:0016705">
    <property type="term" value="F:oxidoreductase activity, acting on paired donors, with incorporation or reduction of molecular oxygen"/>
    <property type="evidence" value="ECO:0007669"/>
    <property type="project" value="UniProtKB-UniRule"/>
</dbReference>
<dbReference type="Pfam" id="PF17773">
    <property type="entry name" value="UPF0176_N"/>
    <property type="match status" value="1"/>
</dbReference>
<comment type="caution">
    <text evidence="4">The sequence shown here is derived from an EMBL/GenBank/DDBJ whole genome shotgun (WGS) entry which is preliminary data.</text>
</comment>
<dbReference type="Gene3D" id="3.30.70.100">
    <property type="match status" value="1"/>
</dbReference>
<comment type="function">
    <text evidence="1">Catalyzes oxygen-dependent 5-hydroxyuridine (ho5U) modification at position 34 in tRNAs.</text>
</comment>